<reference evidence="1 2" key="1">
    <citation type="journal article" date="2024" name="G3 (Bethesda)">
        <title>Genome assembly of Hibiscus sabdariffa L. provides insights into metabolisms of medicinal natural products.</title>
        <authorList>
            <person name="Kim T."/>
        </authorList>
    </citation>
    <scope>NUCLEOTIDE SEQUENCE [LARGE SCALE GENOMIC DNA]</scope>
    <source>
        <strain evidence="1">TK-2024</strain>
        <tissue evidence="1">Old leaves</tissue>
    </source>
</reference>
<name>A0ABR2G8V5_9ROSI</name>
<accession>A0ABR2G8V5</accession>
<dbReference type="Proteomes" id="UP001472677">
    <property type="component" value="Unassembled WGS sequence"/>
</dbReference>
<keyword evidence="2" id="KW-1185">Reference proteome</keyword>
<sequence length="282" mass="29640">MLHLLLHKCFDKLLKQDDKGDVSNRDNGSYPGGYLGWFDAFLVQWCLEKYADHIAIPVVFSLPAAACIALVITVSSDGVVPSLSFGRLLLGLFWAGGTVAEDDPFGRRFPSASWCMLLCSRGLSRSKISSSDRCSCSVFPAPSDGSAGVVGWAVAGAGCSVGGGVEKKAAADGNWKQRKLIRDVQNTFVSSMCWSCRASILCSWLLSWRMWMGVASSDWAGGGGGGGVGADPIGEGGVDCLLSCVAGVAAGVGALLVAWSTGGVAAGWPRSSACWRNRLWLF</sequence>
<evidence type="ECO:0000313" key="1">
    <source>
        <dbReference type="EMBL" id="KAK8597010.1"/>
    </source>
</evidence>
<comment type="caution">
    <text evidence="1">The sequence shown here is derived from an EMBL/GenBank/DDBJ whole genome shotgun (WGS) entry which is preliminary data.</text>
</comment>
<gene>
    <name evidence="1" type="ORF">V6N12_065487</name>
</gene>
<dbReference type="EMBL" id="JBBPBM010000002">
    <property type="protein sequence ID" value="KAK8597010.1"/>
    <property type="molecule type" value="Genomic_DNA"/>
</dbReference>
<protein>
    <submittedName>
        <fullName evidence="1">Uncharacterized protein</fullName>
    </submittedName>
</protein>
<evidence type="ECO:0000313" key="2">
    <source>
        <dbReference type="Proteomes" id="UP001472677"/>
    </source>
</evidence>
<proteinExistence type="predicted"/>
<organism evidence="1 2">
    <name type="scientific">Hibiscus sabdariffa</name>
    <name type="common">roselle</name>
    <dbReference type="NCBI Taxonomy" id="183260"/>
    <lineage>
        <taxon>Eukaryota</taxon>
        <taxon>Viridiplantae</taxon>
        <taxon>Streptophyta</taxon>
        <taxon>Embryophyta</taxon>
        <taxon>Tracheophyta</taxon>
        <taxon>Spermatophyta</taxon>
        <taxon>Magnoliopsida</taxon>
        <taxon>eudicotyledons</taxon>
        <taxon>Gunneridae</taxon>
        <taxon>Pentapetalae</taxon>
        <taxon>rosids</taxon>
        <taxon>malvids</taxon>
        <taxon>Malvales</taxon>
        <taxon>Malvaceae</taxon>
        <taxon>Malvoideae</taxon>
        <taxon>Hibiscus</taxon>
    </lineage>
</organism>